<dbReference type="EMBL" id="CP079105">
    <property type="protein sequence ID" value="QXQ12420.1"/>
    <property type="molecule type" value="Genomic_DNA"/>
</dbReference>
<name>A0ABX8S7D4_9ACTN</name>
<reference evidence="2" key="1">
    <citation type="submission" date="2021-07" db="EMBL/GenBank/DDBJ databases">
        <title>Candidatus Kaistella beijingensis sp. nov. isolated from a municipal wastewater treatment plant is involved in sludge foaming.</title>
        <authorList>
            <person name="Song Y."/>
            <person name="Liu S.-J."/>
        </authorList>
    </citation>
    <scope>NUCLEOTIDE SEQUENCE</scope>
    <source>
        <strain evidence="2">DSM 43998</strain>
    </source>
</reference>
<proteinExistence type="predicted"/>
<dbReference type="InterPro" id="IPR013222">
    <property type="entry name" value="Glyco_hyd_98_carb-bd"/>
</dbReference>
<sequence>MDGTTYTHALSRQLSGCQRDSAWPFDIGRDWTWFTTTVGVSDKSDFDVAVRFEIYADGNLVRTADVSFGEADTLTVPVTGVLELELRSTFVKGNMGLCSSAGYAVWGDPTLRR</sequence>
<dbReference type="Gene3D" id="2.60.120.1060">
    <property type="entry name" value="NPCBM/NEW2 domain"/>
    <property type="match status" value="1"/>
</dbReference>
<dbReference type="SUPFAM" id="SSF49785">
    <property type="entry name" value="Galactose-binding domain-like"/>
    <property type="match status" value="1"/>
</dbReference>
<evidence type="ECO:0000313" key="2">
    <source>
        <dbReference type="EMBL" id="QXQ12420.1"/>
    </source>
</evidence>
<accession>A0ABX8S7D4</accession>
<keyword evidence="3" id="KW-1185">Reference proteome</keyword>
<dbReference type="Proteomes" id="UP000887023">
    <property type="component" value="Chromosome"/>
</dbReference>
<dbReference type="Pfam" id="PF08305">
    <property type="entry name" value="NPCBM"/>
    <property type="match status" value="1"/>
</dbReference>
<dbReference type="InterPro" id="IPR008979">
    <property type="entry name" value="Galactose-bd-like_sf"/>
</dbReference>
<evidence type="ECO:0000259" key="1">
    <source>
        <dbReference type="Pfam" id="PF08305"/>
    </source>
</evidence>
<evidence type="ECO:0000313" key="3">
    <source>
        <dbReference type="Proteomes" id="UP000887023"/>
    </source>
</evidence>
<organism evidence="2 3">
    <name type="scientific">Skermania pinensis</name>
    <dbReference type="NCBI Taxonomy" id="39122"/>
    <lineage>
        <taxon>Bacteria</taxon>
        <taxon>Bacillati</taxon>
        <taxon>Actinomycetota</taxon>
        <taxon>Actinomycetes</taxon>
        <taxon>Mycobacteriales</taxon>
        <taxon>Gordoniaceae</taxon>
        <taxon>Skermania</taxon>
    </lineage>
</organism>
<feature type="domain" description="Glycosyl hydrolase family 98 putative carbohydrate-binding module" evidence="1">
    <location>
        <begin position="18"/>
        <end position="111"/>
    </location>
</feature>
<protein>
    <submittedName>
        <fullName evidence="2">NPCBM/NEW2 domain-containing protein</fullName>
    </submittedName>
</protein>
<dbReference type="RefSeq" id="WP_066474940.1">
    <property type="nucleotide sequence ID" value="NZ_CBCRUZ010000001.1"/>
</dbReference>
<gene>
    <name evidence="2" type="ORF">KV203_10470</name>
</gene>
<dbReference type="InterPro" id="IPR038637">
    <property type="entry name" value="NPCBM_sf"/>
</dbReference>